<evidence type="ECO:0000256" key="6">
    <source>
        <dbReference type="SAM" id="MobiDB-lite"/>
    </source>
</evidence>
<comment type="similarity">
    <text evidence="2">Belongs to the autoinducer-2 exporter (AI-2E) (TC 2.A.86) family.</text>
</comment>
<sequence length="388" mass="39959">MAATGAAKPPRALLVLGGAAAAVIVAAGLQAAAWLVGPVFLALVVVITVHPVRRRLRALGLPGWVATTVLVLIVFGLVVVLAGVVVVAVAQLVTVLPLYADEANAVVSSGTATLGRFGVGTEQLRALAASLNFAKVLSFASGLLLGLSSLLGNVVFLLTLLLFLCIESSGAGARLALIAGGRRPVGDALRGFADGTRRYIGVTTAIGLLTGVIDTVVLALLGIPAAALWGLLVFITNYVPYLGFWIGLGPPALLALLVGGWPMVLAVVAVFLVVNFVLTSIVQPHFVGDAVGISVSVTLVALVLWAWLLGPVGAVLAVPLTLLVKAVLVDDDPRALWADALLSSHRRVHLLRTRSDPPEAVDDHRRHLVGAARNAEPPAAPTLPDEKG</sequence>
<evidence type="ECO:0000256" key="5">
    <source>
        <dbReference type="ARBA" id="ARBA00023136"/>
    </source>
</evidence>
<reference evidence="8" key="1">
    <citation type="submission" date="2021-04" db="EMBL/GenBank/DDBJ databases">
        <title>Pseudonocardia sp. nov., isolated from sandy soil of mangrove forest.</title>
        <authorList>
            <person name="Zan Z."/>
            <person name="Huang R."/>
            <person name="Liu W."/>
        </authorList>
    </citation>
    <scope>NUCLEOTIDE SEQUENCE</scope>
    <source>
        <strain evidence="8">S2-4</strain>
    </source>
</reference>
<evidence type="ECO:0000256" key="3">
    <source>
        <dbReference type="ARBA" id="ARBA00022692"/>
    </source>
</evidence>
<proteinExistence type="inferred from homology"/>
<dbReference type="PANTHER" id="PTHR21716:SF64">
    <property type="entry name" value="AI-2 TRANSPORT PROTEIN TQSA"/>
    <property type="match status" value="1"/>
</dbReference>
<keyword evidence="9" id="KW-1185">Reference proteome</keyword>
<feature type="transmembrane region" description="Helical" evidence="7">
    <location>
        <begin position="290"/>
        <end position="318"/>
    </location>
</feature>
<evidence type="ECO:0000256" key="2">
    <source>
        <dbReference type="ARBA" id="ARBA00009773"/>
    </source>
</evidence>
<dbReference type="Pfam" id="PF01594">
    <property type="entry name" value="AI-2E_transport"/>
    <property type="match status" value="1"/>
</dbReference>
<feature type="transmembrane region" description="Helical" evidence="7">
    <location>
        <begin position="35"/>
        <end position="52"/>
    </location>
</feature>
<dbReference type="InterPro" id="IPR002549">
    <property type="entry name" value="AI-2E-like"/>
</dbReference>
<comment type="caution">
    <text evidence="8">The sequence shown here is derived from an EMBL/GenBank/DDBJ whole genome shotgun (WGS) entry which is preliminary data.</text>
</comment>
<feature type="transmembrane region" description="Helical" evidence="7">
    <location>
        <begin position="199"/>
        <end position="221"/>
    </location>
</feature>
<feature type="transmembrane region" description="Helical" evidence="7">
    <location>
        <begin position="143"/>
        <end position="166"/>
    </location>
</feature>
<evidence type="ECO:0000256" key="1">
    <source>
        <dbReference type="ARBA" id="ARBA00004141"/>
    </source>
</evidence>
<feature type="transmembrane region" description="Helical" evidence="7">
    <location>
        <begin position="12"/>
        <end position="29"/>
    </location>
</feature>
<dbReference type="EMBL" id="JAGSOV010000086">
    <property type="protein sequence ID" value="MCO1660609.1"/>
    <property type="molecule type" value="Genomic_DNA"/>
</dbReference>
<feature type="transmembrane region" description="Helical" evidence="7">
    <location>
        <begin position="253"/>
        <end position="278"/>
    </location>
</feature>
<feature type="region of interest" description="Disordered" evidence="6">
    <location>
        <begin position="357"/>
        <end position="388"/>
    </location>
</feature>
<keyword evidence="4 7" id="KW-1133">Transmembrane helix</keyword>
<accession>A0ABT1AC43</accession>
<evidence type="ECO:0000256" key="7">
    <source>
        <dbReference type="SAM" id="Phobius"/>
    </source>
</evidence>
<dbReference type="Proteomes" id="UP001165283">
    <property type="component" value="Unassembled WGS sequence"/>
</dbReference>
<organism evidence="8 9">
    <name type="scientific">Pseudonocardia humida</name>
    <dbReference type="NCBI Taxonomy" id="2800819"/>
    <lineage>
        <taxon>Bacteria</taxon>
        <taxon>Bacillati</taxon>
        <taxon>Actinomycetota</taxon>
        <taxon>Actinomycetes</taxon>
        <taxon>Pseudonocardiales</taxon>
        <taxon>Pseudonocardiaceae</taxon>
        <taxon>Pseudonocardia</taxon>
    </lineage>
</organism>
<keyword evidence="3 7" id="KW-0812">Transmembrane</keyword>
<gene>
    <name evidence="8" type="ORF">KDL28_36725</name>
</gene>
<feature type="transmembrane region" description="Helical" evidence="7">
    <location>
        <begin position="64"/>
        <end position="90"/>
    </location>
</feature>
<comment type="subcellular location">
    <subcellularLocation>
        <location evidence="1">Membrane</location>
        <topology evidence="1">Multi-pass membrane protein</topology>
    </subcellularLocation>
</comment>
<evidence type="ECO:0000256" key="4">
    <source>
        <dbReference type="ARBA" id="ARBA00022989"/>
    </source>
</evidence>
<dbReference type="PANTHER" id="PTHR21716">
    <property type="entry name" value="TRANSMEMBRANE PROTEIN"/>
    <property type="match status" value="1"/>
</dbReference>
<evidence type="ECO:0000313" key="9">
    <source>
        <dbReference type="Proteomes" id="UP001165283"/>
    </source>
</evidence>
<protein>
    <submittedName>
        <fullName evidence="8">AI-2E family transporter</fullName>
    </submittedName>
</protein>
<evidence type="ECO:0000313" key="8">
    <source>
        <dbReference type="EMBL" id="MCO1660609.1"/>
    </source>
</evidence>
<name>A0ABT1AC43_9PSEU</name>
<keyword evidence="5 7" id="KW-0472">Membrane</keyword>